<accession>C0Z9B7</accession>
<evidence type="ECO:0000313" key="1">
    <source>
        <dbReference type="EMBL" id="BAH42587.1"/>
    </source>
</evidence>
<dbReference type="EMBL" id="AP008955">
    <property type="protein sequence ID" value="BAH42587.1"/>
    <property type="molecule type" value="Genomic_DNA"/>
</dbReference>
<organism evidence="1 2">
    <name type="scientific">Brevibacillus brevis (strain 47 / JCM 6285 / NBRC 100599)</name>
    <dbReference type="NCBI Taxonomy" id="358681"/>
    <lineage>
        <taxon>Bacteria</taxon>
        <taxon>Bacillati</taxon>
        <taxon>Bacillota</taxon>
        <taxon>Bacilli</taxon>
        <taxon>Bacillales</taxon>
        <taxon>Paenibacillaceae</taxon>
        <taxon>Brevibacillus</taxon>
    </lineage>
</organism>
<protein>
    <submittedName>
        <fullName evidence="1">Uncharacterized protein</fullName>
    </submittedName>
</protein>
<reference evidence="1 2" key="1">
    <citation type="submission" date="2005-03" db="EMBL/GenBank/DDBJ databases">
        <title>Brevibacillus brevis strain 47, complete genome.</title>
        <authorList>
            <person name="Hosoyama A."/>
            <person name="Yamada R."/>
            <person name="Hongo Y."/>
            <person name="Terui Y."/>
            <person name="Ankai A."/>
            <person name="Masuyama W."/>
            <person name="Sekiguchi M."/>
            <person name="Takeda T."/>
            <person name="Asano K."/>
            <person name="Ohji S."/>
            <person name="Ichikawa N."/>
            <person name="Narita S."/>
            <person name="Aoki N."/>
            <person name="Miura H."/>
            <person name="Matsushita S."/>
            <person name="Sekigawa T."/>
            <person name="Yamagata H."/>
            <person name="Yoshikawa H."/>
            <person name="Udaka S."/>
            <person name="Tanikawa S."/>
            <person name="Fujita N."/>
        </authorList>
    </citation>
    <scope>NUCLEOTIDE SEQUENCE [LARGE SCALE GENOMIC DNA]</scope>
    <source>
        <strain evidence="2">47 / JCM 6285 / NBRC 100599</strain>
    </source>
</reference>
<dbReference type="Proteomes" id="UP000001877">
    <property type="component" value="Chromosome"/>
</dbReference>
<dbReference type="KEGG" id="bbe:BBR47_16100"/>
<name>C0Z9B7_BREBN</name>
<proteinExistence type="predicted"/>
<dbReference type="AlphaFoldDB" id="C0Z9B7"/>
<keyword evidence="2" id="KW-1185">Reference proteome</keyword>
<gene>
    <name evidence="1" type="ordered locus">BBR47_16100</name>
</gene>
<dbReference type="HOGENOM" id="CLU_3150200_0_0_9"/>
<evidence type="ECO:0000313" key="2">
    <source>
        <dbReference type="Proteomes" id="UP000001877"/>
    </source>
</evidence>
<sequence length="48" mass="5191">MNLPDLRSSQISSHKNERRGTIIEAKITEVGNISIAPKDTKIALISGS</sequence>